<gene>
    <name evidence="2" type="ORF">SIK69_12815</name>
</gene>
<dbReference type="InterPro" id="IPR014710">
    <property type="entry name" value="RmlC-like_jellyroll"/>
</dbReference>
<proteinExistence type="predicted"/>
<dbReference type="Gene3D" id="2.60.120.10">
    <property type="entry name" value="Jelly Rolls"/>
    <property type="match status" value="1"/>
</dbReference>
<organism evidence="2 3">
    <name type="scientific">Scandinavium lactucae</name>
    <dbReference type="NCBI Taxonomy" id="3095028"/>
    <lineage>
        <taxon>Bacteria</taxon>
        <taxon>Pseudomonadati</taxon>
        <taxon>Pseudomonadota</taxon>
        <taxon>Gammaproteobacteria</taxon>
        <taxon>Enterobacterales</taxon>
        <taxon>Enterobacteriaceae</taxon>
        <taxon>Scandinavium</taxon>
    </lineage>
</organism>
<keyword evidence="3" id="KW-1185">Reference proteome</keyword>
<dbReference type="InterPro" id="IPR041687">
    <property type="entry name" value="HTH_46"/>
</dbReference>
<dbReference type="EMBL" id="JAWXRD010000030">
    <property type="protein sequence ID" value="MDX6041068.1"/>
    <property type="molecule type" value="Genomic_DNA"/>
</dbReference>
<accession>A0ABU4QPA8</accession>
<evidence type="ECO:0000313" key="3">
    <source>
        <dbReference type="Proteomes" id="UP001275664"/>
    </source>
</evidence>
<evidence type="ECO:0000313" key="2">
    <source>
        <dbReference type="EMBL" id="MDX6041068.1"/>
    </source>
</evidence>
<comment type="caution">
    <text evidence="2">The sequence shown here is derived from an EMBL/GenBank/DDBJ whole genome shotgun (WGS) entry which is preliminary data.</text>
</comment>
<evidence type="ECO:0000259" key="1">
    <source>
        <dbReference type="Pfam" id="PF15977"/>
    </source>
</evidence>
<feature type="domain" description="IprA winged helix-turn-helix" evidence="1">
    <location>
        <begin position="140"/>
        <end position="208"/>
    </location>
</feature>
<reference evidence="2 3" key="1">
    <citation type="submission" date="2023-11" db="EMBL/GenBank/DDBJ databases">
        <title>Scandinavium wanjuensis sp. nov., isolated from lettuce South Korea.</title>
        <authorList>
            <person name="Park J."/>
            <person name="Park S."/>
            <person name="Oh K.K."/>
            <person name="Cho G.S."/>
            <person name="Franz C.M.A.P."/>
        </authorList>
    </citation>
    <scope>NUCLEOTIDE SEQUENCE [LARGE SCALE GENOMIC DNA]</scope>
    <source>
        <strain evidence="2 3">V105_6</strain>
    </source>
</reference>
<dbReference type="RefSeq" id="WP_319786235.1">
    <property type="nucleotide sequence ID" value="NZ_JAWXRD010000030.1"/>
</dbReference>
<name>A0ABU4QPA8_9ENTR</name>
<sequence>MDFSQLHSYYRTLKIDSHLTDITEKGERFVFPVSHKLELEDGYIYFIVEGSLAISATGNSLIVGNAIEYMPIGLMERYCPLLNFEYTSMTPLVVIKLAEADFDRIFIHSGPERVIELTKILIYMTIFSLDLHVERKQLTSYQTIKPMLFRYLYRSQTHKNEREGLAAFIIRRTNLSRTHVFRVLADLKEGGYITVEKGKLVSINKTLPEEY</sequence>
<dbReference type="Proteomes" id="UP001275664">
    <property type="component" value="Unassembled WGS sequence"/>
</dbReference>
<protein>
    <submittedName>
        <fullName evidence="2">Helix-turn-helix domain-containing protein</fullName>
    </submittedName>
</protein>
<dbReference type="Pfam" id="PF15977">
    <property type="entry name" value="HTH_46"/>
    <property type="match status" value="1"/>
</dbReference>